<evidence type="ECO:0000313" key="1">
    <source>
        <dbReference type="EMBL" id="CAD7448086.1"/>
    </source>
</evidence>
<gene>
    <name evidence="1" type="ORF">TBIB3V08_LOCUS10379</name>
</gene>
<protein>
    <submittedName>
        <fullName evidence="1">Uncharacterized protein</fullName>
    </submittedName>
</protein>
<reference evidence="1" key="1">
    <citation type="submission" date="2020-11" db="EMBL/GenBank/DDBJ databases">
        <authorList>
            <person name="Tran Van P."/>
        </authorList>
    </citation>
    <scope>NUCLEOTIDE SEQUENCE</scope>
</reference>
<dbReference type="EMBL" id="OD569561">
    <property type="protein sequence ID" value="CAD7448086.1"/>
    <property type="molecule type" value="Genomic_DNA"/>
</dbReference>
<dbReference type="AlphaFoldDB" id="A0A7R9F6X6"/>
<sequence>MFGLSCYVKLKVKEGFGNQINPCRYRGLNSGPPAQKSDILPLDHQVTATPDRDSYLNLPVIGSLVQYESSALDRAATEVALETGVIDSFVHRKLPDEVFPEVSASYSPSVTY</sequence>
<accession>A0A7R9F6X6</accession>
<organism evidence="1">
    <name type="scientific">Timema bartmani</name>
    <dbReference type="NCBI Taxonomy" id="61472"/>
    <lineage>
        <taxon>Eukaryota</taxon>
        <taxon>Metazoa</taxon>
        <taxon>Ecdysozoa</taxon>
        <taxon>Arthropoda</taxon>
        <taxon>Hexapoda</taxon>
        <taxon>Insecta</taxon>
        <taxon>Pterygota</taxon>
        <taxon>Neoptera</taxon>
        <taxon>Polyneoptera</taxon>
        <taxon>Phasmatodea</taxon>
        <taxon>Timematodea</taxon>
        <taxon>Timematoidea</taxon>
        <taxon>Timematidae</taxon>
        <taxon>Timema</taxon>
    </lineage>
</organism>
<name>A0A7R9F6X6_9NEOP</name>
<proteinExistence type="predicted"/>